<dbReference type="EMBL" id="JAEQND010000008">
    <property type="protein sequence ID" value="MBL0426519.1"/>
    <property type="molecule type" value="Genomic_DNA"/>
</dbReference>
<gene>
    <name evidence="1" type="ORF">JI746_15500</name>
</gene>
<dbReference type="RefSeq" id="WP_201690700.1">
    <property type="nucleotide sequence ID" value="NZ_JAEQND010000008.1"/>
</dbReference>
<keyword evidence="2" id="KW-1185">Reference proteome</keyword>
<organism evidence="1 2">
    <name type="scientific">Ramlibacter alkalitolerans</name>
    <dbReference type="NCBI Taxonomy" id="2039631"/>
    <lineage>
        <taxon>Bacteria</taxon>
        <taxon>Pseudomonadati</taxon>
        <taxon>Pseudomonadota</taxon>
        <taxon>Betaproteobacteria</taxon>
        <taxon>Burkholderiales</taxon>
        <taxon>Comamonadaceae</taxon>
        <taxon>Ramlibacter</taxon>
    </lineage>
</organism>
<name>A0ABS1JQG7_9BURK</name>
<evidence type="ECO:0008006" key="3">
    <source>
        <dbReference type="Google" id="ProtNLM"/>
    </source>
</evidence>
<sequence length="99" mass="10992">MARVVPFHPSLTPQAVARHPRARAPIGRVTALGALVSVLSVAGSMVVAAGRQIEFTFVAWAEARRRREEDRKLWAMALQDPRLMADLVALRQHTDSKPR</sequence>
<comment type="caution">
    <text evidence="1">The sequence shown here is derived from an EMBL/GenBank/DDBJ whole genome shotgun (WGS) entry which is preliminary data.</text>
</comment>
<accession>A0ABS1JQG7</accession>
<evidence type="ECO:0000313" key="1">
    <source>
        <dbReference type="EMBL" id="MBL0426519.1"/>
    </source>
</evidence>
<reference evidence="1 2" key="1">
    <citation type="journal article" date="2017" name="Int. J. Syst. Evol. Microbiol.">
        <title>Ramlibacter alkalitolerans sp. nov., alkali-tolerant bacterium isolated from soil of ginseng.</title>
        <authorList>
            <person name="Lee D.H."/>
            <person name="Cha C.J."/>
        </authorList>
    </citation>
    <scope>NUCLEOTIDE SEQUENCE [LARGE SCALE GENOMIC DNA]</scope>
    <source>
        <strain evidence="1 2">KACC 19305</strain>
    </source>
</reference>
<proteinExistence type="predicted"/>
<protein>
    <recommendedName>
        <fullName evidence="3">Cell division protein FtsL</fullName>
    </recommendedName>
</protein>
<dbReference type="Proteomes" id="UP000622707">
    <property type="component" value="Unassembled WGS sequence"/>
</dbReference>
<evidence type="ECO:0000313" key="2">
    <source>
        <dbReference type="Proteomes" id="UP000622707"/>
    </source>
</evidence>